<dbReference type="Pfam" id="PF26002">
    <property type="entry name" value="Beta-barrel_AprE"/>
    <property type="match status" value="1"/>
</dbReference>
<feature type="domain" description="Multidrug resistance protein MdtA-like barrel-sandwich hybrid" evidence="3">
    <location>
        <begin position="71"/>
        <end position="212"/>
    </location>
</feature>
<dbReference type="InterPro" id="IPR058982">
    <property type="entry name" value="Beta-barrel_AprE"/>
</dbReference>
<keyword evidence="2" id="KW-1133">Transmembrane helix</keyword>
<evidence type="ECO:0000313" key="6">
    <source>
        <dbReference type="Proteomes" id="UP000254033"/>
    </source>
</evidence>
<organism evidence="5 6">
    <name type="scientific">Legionella feeleii</name>
    <dbReference type="NCBI Taxonomy" id="453"/>
    <lineage>
        <taxon>Bacteria</taxon>
        <taxon>Pseudomonadati</taxon>
        <taxon>Pseudomonadota</taxon>
        <taxon>Gammaproteobacteria</taxon>
        <taxon>Legionellales</taxon>
        <taxon>Legionellaceae</taxon>
        <taxon>Legionella</taxon>
    </lineage>
</organism>
<dbReference type="Gene3D" id="2.40.50.100">
    <property type="match status" value="1"/>
</dbReference>
<dbReference type="PANTHER" id="PTHR30386:SF28">
    <property type="entry name" value="EXPORTED PROTEIN"/>
    <property type="match status" value="1"/>
</dbReference>
<dbReference type="InterPro" id="IPR058625">
    <property type="entry name" value="MdtA-like_BSH"/>
</dbReference>
<evidence type="ECO:0000256" key="1">
    <source>
        <dbReference type="ARBA" id="ARBA00009477"/>
    </source>
</evidence>
<evidence type="ECO:0000256" key="2">
    <source>
        <dbReference type="SAM" id="Phobius"/>
    </source>
</evidence>
<keyword evidence="2" id="KW-0472">Membrane</keyword>
<gene>
    <name evidence="5" type="primary">cvaA</name>
    <name evidence="5" type="ORF">NCTC11978_02540</name>
</gene>
<dbReference type="Proteomes" id="UP000254033">
    <property type="component" value="Unassembled WGS sequence"/>
</dbReference>
<evidence type="ECO:0000259" key="3">
    <source>
        <dbReference type="Pfam" id="PF25917"/>
    </source>
</evidence>
<protein>
    <submittedName>
        <fullName evidence="5">Hemolysin D</fullName>
    </submittedName>
</protein>
<accession>A0A378IXP4</accession>
<comment type="similarity">
    <text evidence="1">Belongs to the membrane fusion protein (MFP) (TC 8.A.1) family.</text>
</comment>
<dbReference type="AlphaFoldDB" id="A0A378IXP4"/>
<evidence type="ECO:0000259" key="4">
    <source>
        <dbReference type="Pfam" id="PF26002"/>
    </source>
</evidence>
<dbReference type="PANTHER" id="PTHR30386">
    <property type="entry name" value="MEMBRANE FUSION SUBUNIT OF EMRAB-TOLC MULTIDRUG EFFLUX PUMP"/>
    <property type="match status" value="1"/>
</dbReference>
<dbReference type="SUPFAM" id="SSF111369">
    <property type="entry name" value="HlyD-like secretion proteins"/>
    <property type="match status" value="1"/>
</dbReference>
<feature type="transmembrane region" description="Helical" evidence="2">
    <location>
        <begin position="29"/>
        <end position="51"/>
    </location>
</feature>
<dbReference type="InterPro" id="IPR050739">
    <property type="entry name" value="MFP"/>
</dbReference>
<dbReference type="RefSeq" id="WP_115175854.1">
    <property type="nucleotide sequence ID" value="NZ_UGNY01000001.1"/>
</dbReference>
<name>A0A378IXP4_9GAMM</name>
<dbReference type="Gene3D" id="1.10.287.470">
    <property type="entry name" value="Helix hairpin bin"/>
    <property type="match status" value="1"/>
</dbReference>
<feature type="domain" description="AprE-like beta-barrel" evidence="4">
    <location>
        <begin position="222"/>
        <end position="316"/>
    </location>
</feature>
<sequence>MNDKTLFRAEVIDSKKNQNYGFVSINTPVSYRFIAIGSMVIILLIVLFIVFAEFSEKIIISGYLDSTKGIARVYPKINGVIIQSYRHQGDKIKRGENLFLIDTSYTGVYKSQDHELFKSLKKNKEFFKKEINYKNQYLHALKKLLEKHYISWVTYNEKQEELIEIENKKTLIELEMIKYRQGKSYSIRSPIDGVVSSIIYKKGQYTNLSKPLAKIIPSDTDLIAELFIPAKKAGFLSKENKIIIRYDAYPYERFGTYKATIKEISQSIITDEEEEKPIRVGEPYYKITAELDRQFVTVYGAEKRLQHGMTFSAVIVGQKRKIWQWILDPLYSYYGVLFA</sequence>
<keyword evidence="2" id="KW-0812">Transmembrane</keyword>
<dbReference type="Pfam" id="PF25917">
    <property type="entry name" value="BSH_RND"/>
    <property type="match status" value="1"/>
</dbReference>
<dbReference type="EMBL" id="UGNY01000001">
    <property type="protein sequence ID" value="STX39345.1"/>
    <property type="molecule type" value="Genomic_DNA"/>
</dbReference>
<proteinExistence type="inferred from homology"/>
<evidence type="ECO:0000313" key="5">
    <source>
        <dbReference type="EMBL" id="STX39345.1"/>
    </source>
</evidence>
<reference evidence="5 6" key="1">
    <citation type="submission" date="2018-06" db="EMBL/GenBank/DDBJ databases">
        <authorList>
            <consortium name="Pathogen Informatics"/>
            <person name="Doyle S."/>
        </authorList>
    </citation>
    <scope>NUCLEOTIDE SEQUENCE [LARGE SCALE GENOMIC DNA]</scope>
    <source>
        <strain evidence="5 6">NCTC11978</strain>
    </source>
</reference>